<feature type="region of interest" description="Disordered" evidence="1">
    <location>
        <begin position="213"/>
        <end position="234"/>
    </location>
</feature>
<sequence>MALFRFGRGWNDREMRGYLDALKDRTVNFDTPLEEMTVANGWIVDGSDDEIGTEPKGPPVPDGVFERAKQAIINYDFSDPRIVVGHFDPDTPPVGRDMLLELKVLGFRFLCGVRVHSLREEDFGDVSYFGFRYDTLEGHVERGFEWFLMTKDHETGGVHFKIEAHWRMGQFPNLWTKVGFRVIGEHYRSLWRRRAPERLRRVAHQPVVKPVAEAGGLAHRGDPAPVRTDPEPAG</sequence>
<dbReference type="RefSeq" id="WP_277861403.1">
    <property type="nucleotide sequence ID" value="NZ_JARRAG010000002.1"/>
</dbReference>
<name>A0ABT6FBX1_9BACT</name>
<evidence type="ECO:0000313" key="4">
    <source>
        <dbReference type="Proteomes" id="UP001216907"/>
    </source>
</evidence>
<dbReference type="Pfam" id="PF09348">
    <property type="entry name" value="DUF1990"/>
    <property type="match status" value="1"/>
</dbReference>
<gene>
    <name evidence="3" type="ORF">PZE19_14800</name>
</gene>
<comment type="caution">
    <text evidence="3">The sequence shown here is derived from an EMBL/GenBank/DDBJ whole genome shotgun (WGS) entry which is preliminary data.</text>
</comment>
<evidence type="ECO:0000259" key="2">
    <source>
        <dbReference type="Pfam" id="PF09348"/>
    </source>
</evidence>
<protein>
    <submittedName>
        <fullName evidence="3">DUF1990 family protein</fullName>
    </submittedName>
</protein>
<evidence type="ECO:0000256" key="1">
    <source>
        <dbReference type="SAM" id="MobiDB-lite"/>
    </source>
</evidence>
<evidence type="ECO:0000313" key="3">
    <source>
        <dbReference type="EMBL" id="MDG3005054.1"/>
    </source>
</evidence>
<keyword evidence="4" id="KW-1185">Reference proteome</keyword>
<proteinExistence type="predicted"/>
<organism evidence="3 4">
    <name type="scientific">Paludisphaera mucosa</name>
    <dbReference type="NCBI Taxonomy" id="3030827"/>
    <lineage>
        <taxon>Bacteria</taxon>
        <taxon>Pseudomonadati</taxon>
        <taxon>Planctomycetota</taxon>
        <taxon>Planctomycetia</taxon>
        <taxon>Isosphaerales</taxon>
        <taxon>Isosphaeraceae</taxon>
        <taxon>Paludisphaera</taxon>
    </lineage>
</organism>
<dbReference type="EMBL" id="JARRAG010000002">
    <property type="protein sequence ID" value="MDG3005054.1"/>
    <property type="molecule type" value="Genomic_DNA"/>
</dbReference>
<dbReference type="InterPro" id="IPR018960">
    <property type="entry name" value="DUF1990"/>
</dbReference>
<accession>A0ABT6FBX1</accession>
<feature type="domain" description="DUF1990" evidence="2">
    <location>
        <begin position="39"/>
        <end position="170"/>
    </location>
</feature>
<reference evidence="3 4" key="1">
    <citation type="submission" date="2023-03" db="EMBL/GenBank/DDBJ databases">
        <title>Paludisphaera mucosa sp. nov. a novel planctomycete from northern fen.</title>
        <authorList>
            <person name="Ivanova A."/>
        </authorList>
    </citation>
    <scope>NUCLEOTIDE SEQUENCE [LARGE SCALE GENOMIC DNA]</scope>
    <source>
        <strain evidence="3 4">Pla2</strain>
    </source>
</reference>
<dbReference type="Proteomes" id="UP001216907">
    <property type="component" value="Unassembled WGS sequence"/>
</dbReference>